<evidence type="ECO:0000313" key="3">
    <source>
        <dbReference type="Proteomes" id="UP000000305"/>
    </source>
</evidence>
<proteinExistence type="predicted"/>
<accession>E9FT17</accession>
<evidence type="ECO:0000256" key="1">
    <source>
        <dbReference type="SAM" id="MobiDB-lite"/>
    </source>
</evidence>
<dbReference type="KEGG" id="dpx:DAPPUDRAFT_233047"/>
<dbReference type="HOGENOM" id="CLU_2225835_0_0_1"/>
<dbReference type="EMBL" id="GL732524">
    <property type="protein sequence ID" value="EFX89723.1"/>
    <property type="molecule type" value="Genomic_DNA"/>
</dbReference>
<feature type="region of interest" description="Disordered" evidence="1">
    <location>
        <begin position="68"/>
        <end position="106"/>
    </location>
</feature>
<dbReference type="AlphaFoldDB" id="E9FT17"/>
<organism evidence="2 3">
    <name type="scientific">Daphnia pulex</name>
    <name type="common">Water flea</name>
    <dbReference type="NCBI Taxonomy" id="6669"/>
    <lineage>
        <taxon>Eukaryota</taxon>
        <taxon>Metazoa</taxon>
        <taxon>Ecdysozoa</taxon>
        <taxon>Arthropoda</taxon>
        <taxon>Crustacea</taxon>
        <taxon>Branchiopoda</taxon>
        <taxon>Diplostraca</taxon>
        <taxon>Cladocera</taxon>
        <taxon>Anomopoda</taxon>
        <taxon>Daphniidae</taxon>
        <taxon>Daphnia</taxon>
    </lineage>
</organism>
<evidence type="ECO:0000313" key="2">
    <source>
        <dbReference type="EMBL" id="EFX89723.1"/>
    </source>
</evidence>
<dbReference type="InParanoid" id="E9FT17"/>
<gene>
    <name evidence="2" type="ORF">DAPPUDRAFT_233047</name>
</gene>
<protein>
    <submittedName>
        <fullName evidence="2">Uncharacterized protein</fullName>
    </submittedName>
</protein>
<name>E9FT17_DAPPU</name>
<keyword evidence="3" id="KW-1185">Reference proteome</keyword>
<dbReference type="Proteomes" id="UP000000305">
    <property type="component" value="Unassembled WGS sequence"/>
</dbReference>
<reference evidence="2 3" key="1">
    <citation type="journal article" date="2011" name="Science">
        <title>The ecoresponsive genome of Daphnia pulex.</title>
        <authorList>
            <person name="Colbourne J.K."/>
            <person name="Pfrender M.E."/>
            <person name="Gilbert D."/>
            <person name="Thomas W.K."/>
            <person name="Tucker A."/>
            <person name="Oakley T.H."/>
            <person name="Tokishita S."/>
            <person name="Aerts A."/>
            <person name="Arnold G.J."/>
            <person name="Basu M.K."/>
            <person name="Bauer D.J."/>
            <person name="Caceres C.E."/>
            <person name="Carmel L."/>
            <person name="Casola C."/>
            <person name="Choi J.H."/>
            <person name="Detter J.C."/>
            <person name="Dong Q."/>
            <person name="Dusheyko S."/>
            <person name="Eads B.D."/>
            <person name="Frohlich T."/>
            <person name="Geiler-Samerotte K.A."/>
            <person name="Gerlach D."/>
            <person name="Hatcher P."/>
            <person name="Jogdeo S."/>
            <person name="Krijgsveld J."/>
            <person name="Kriventseva E.V."/>
            <person name="Kultz D."/>
            <person name="Laforsch C."/>
            <person name="Lindquist E."/>
            <person name="Lopez J."/>
            <person name="Manak J.R."/>
            <person name="Muller J."/>
            <person name="Pangilinan J."/>
            <person name="Patwardhan R.P."/>
            <person name="Pitluck S."/>
            <person name="Pritham E.J."/>
            <person name="Rechtsteiner A."/>
            <person name="Rho M."/>
            <person name="Rogozin I.B."/>
            <person name="Sakarya O."/>
            <person name="Salamov A."/>
            <person name="Schaack S."/>
            <person name="Shapiro H."/>
            <person name="Shiga Y."/>
            <person name="Skalitzky C."/>
            <person name="Smith Z."/>
            <person name="Souvorov A."/>
            <person name="Sung W."/>
            <person name="Tang Z."/>
            <person name="Tsuchiya D."/>
            <person name="Tu H."/>
            <person name="Vos H."/>
            <person name="Wang M."/>
            <person name="Wolf Y.I."/>
            <person name="Yamagata H."/>
            <person name="Yamada T."/>
            <person name="Ye Y."/>
            <person name="Shaw J.R."/>
            <person name="Andrews J."/>
            <person name="Crease T.J."/>
            <person name="Tang H."/>
            <person name="Lucas S.M."/>
            <person name="Robertson H.M."/>
            <person name="Bork P."/>
            <person name="Koonin E.V."/>
            <person name="Zdobnov E.M."/>
            <person name="Grigoriev I.V."/>
            <person name="Lynch M."/>
            <person name="Boore J.L."/>
        </authorList>
    </citation>
    <scope>NUCLEOTIDE SEQUENCE [LARGE SCALE GENOMIC DNA]</scope>
</reference>
<sequence length="106" mass="12035">MEIWIGVWSRINLNVRLHFNIHWPPPPGDTQTVSRVAVAWLEQSPEKDLPIEFYFDFADKIYSHPAPTQTGPCGWTTRKHKTTTTTTVRGIPVPRPFARNNGPGGQ</sequence>